<dbReference type="STRING" id="1173701.A0A066XB34"/>
<feature type="compositionally biased region" description="Basic and acidic residues" evidence="1">
    <location>
        <begin position="1"/>
        <end position="29"/>
    </location>
</feature>
<evidence type="ECO:0000313" key="3">
    <source>
        <dbReference type="Proteomes" id="UP000027238"/>
    </source>
</evidence>
<dbReference type="EMBL" id="JMSE01001090">
    <property type="protein sequence ID" value="KDN64864.1"/>
    <property type="molecule type" value="Genomic_DNA"/>
</dbReference>
<dbReference type="eggNOG" id="ENOG502RBAQ">
    <property type="taxonomic scope" value="Eukaryota"/>
</dbReference>
<protein>
    <submittedName>
        <fullName evidence="2">Uncharacterized protein</fullName>
    </submittedName>
</protein>
<gene>
    <name evidence="2" type="ORF">CSUB01_02354</name>
</gene>
<name>A0A066XB34_COLSU</name>
<proteinExistence type="predicted"/>
<evidence type="ECO:0000313" key="2">
    <source>
        <dbReference type="EMBL" id="KDN64864.1"/>
    </source>
</evidence>
<comment type="caution">
    <text evidence="2">The sequence shown here is derived from an EMBL/GenBank/DDBJ whole genome shotgun (WGS) entry which is preliminary data.</text>
</comment>
<dbReference type="OrthoDB" id="4777753at2759"/>
<dbReference type="Proteomes" id="UP000027238">
    <property type="component" value="Unassembled WGS sequence"/>
</dbReference>
<reference evidence="3" key="1">
    <citation type="journal article" date="2014" name="Genome Announc.">
        <title>Draft genome sequence of Colletotrichum sublineola, a destructive pathogen of cultivated sorghum.</title>
        <authorList>
            <person name="Baroncelli R."/>
            <person name="Sanz-Martin J.M."/>
            <person name="Rech G.E."/>
            <person name="Sukno S.A."/>
            <person name="Thon M.R."/>
        </authorList>
    </citation>
    <scope>NUCLEOTIDE SEQUENCE [LARGE SCALE GENOMIC DNA]</scope>
    <source>
        <strain evidence="3">TX430BB</strain>
    </source>
</reference>
<accession>A0A066XB34</accession>
<evidence type="ECO:0000256" key="1">
    <source>
        <dbReference type="SAM" id="MobiDB-lite"/>
    </source>
</evidence>
<feature type="region of interest" description="Disordered" evidence="1">
    <location>
        <begin position="1"/>
        <end position="54"/>
    </location>
</feature>
<sequence>MTGSKTKDRGEDGRRRPHDEDQRMREVHGRLPSTQPQREVVQTDSRSGLNPQFASNRAEIYSQNQLEARIPRSAALNDSGQAPGSLEMERYAHANSYQGVDNSKKRKILDTRDTRYESFLRLPLDHEYDPHGNSISVQTGHAGSNIRLPPSFDGGDHAQYYPYLQQSHHSESFNANGDCSGGRNHVRQITDSRPHQGYVGMTPQAERVGAMHPPQMAGTPSGSHLRDADYRRNKPPFGVQSLEGGRFHEDNVCNQCVHFGHWLGDCVFPDDSGYIKGCPIHNAKDHTWDDCPDARKMSLERKIMYLILRRRNKPAIQSTQPWIALAKIALQQGSEEYCWGPSVWTHEFAMKMIRGSKAGHPWLDFNYGRQLISTLPKDPETMDDPGVLVEKRLLWDQVHKPFPNRGEPGHGF</sequence>
<dbReference type="AlphaFoldDB" id="A0A066XB34"/>
<organism evidence="2 3">
    <name type="scientific">Colletotrichum sublineola</name>
    <name type="common">Sorghum anthracnose fungus</name>
    <dbReference type="NCBI Taxonomy" id="1173701"/>
    <lineage>
        <taxon>Eukaryota</taxon>
        <taxon>Fungi</taxon>
        <taxon>Dikarya</taxon>
        <taxon>Ascomycota</taxon>
        <taxon>Pezizomycotina</taxon>
        <taxon>Sordariomycetes</taxon>
        <taxon>Hypocreomycetidae</taxon>
        <taxon>Glomerellales</taxon>
        <taxon>Glomerellaceae</taxon>
        <taxon>Colletotrichum</taxon>
        <taxon>Colletotrichum graminicola species complex</taxon>
    </lineage>
</organism>
<keyword evidence="3" id="KW-1185">Reference proteome</keyword>
<dbReference type="HOGENOM" id="CLU_667329_0_0_1"/>
<feature type="compositionally biased region" description="Polar residues" evidence="1">
    <location>
        <begin position="32"/>
        <end position="54"/>
    </location>
</feature>